<protein>
    <recommendedName>
        <fullName evidence="2">DUF7745 domain-containing protein</fullName>
    </recommendedName>
</protein>
<reference evidence="3" key="1">
    <citation type="submission" date="2018-05" db="EMBL/GenBank/DDBJ databases">
        <title>Draft genome of Mucuna pruriens seed.</title>
        <authorList>
            <person name="Nnadi N.E."/>
            <person name="Vos R."/>
            <person name="Hasami M.H."/>
            <person name="Devisetty U.K."/>
            <person name="Aguiy J.C."/>
        </authorList>
    </citation>
    <scope>NUCLEOTIDE SEQUENCE [LARGE SCALE GENOMIC DNA]</scope>
    <source>
        <strain evidence="3">JCA_2017</strain>
    </source>
</reference>
<feature type="domain" description="DUF7745" evidence="2">
    <location>
        <begin position="11"/>
        <end position="91"/>
    </location>
</feature>
<dbReference type="Pfam" id="PF24924">
    <property type="entry name" value="DUF7745"/>
    <property type="match status" value="1"/>
</dbReference>
<dbReference type="InterPro" id="IPR056647">
    <property type="entry name" value="DUF7745"/>
</dbReference>
<dbReference type="AlphaFoldDB" id="A0A371GLR9"/>
<gene>
    <name evidence="3" type="ORF">CR513_26556</name>
</gene>
<name>A0A371GLR9_MUCPR</name>
<evidence type="ECO:0000256" key="1">
    <source>
        <dbReference type="SAM" id="MobiDB-lite"/>
    </source>
</evidence>
<keyword evidence="4" id="KW-1185">Reference proteome</keyword>
<sequence>MDYTPGRGYKEGAINYNPELTLCQAEYPIILPLSEEAVVPFILHGLGIQEGEYLKKIRQAWKKIIRKGHEWGLQSCGASSNYKSWLHHRVESIFLTFGNPPFEVVESELTSLQGQSKRKQKELDSREGKESQKILETEC</sequence>
<evidence type="ECO:0000313" key="3">
    <source>
        <dbReference type="EMBL" id="RDX91460.1"/>
    </source>
</evidence>
<proteinExistence type="predicted"/>
<feature type="non-terminal residue" evidence="3">
    <location>
        <position position="1"/>
    </location>
</feature>
<feature type="region of interest" description="Disordered" evidence="1">
    <location>
        <begin position="112"/>
        <end position="139"/>
    </location>
</feature>
<evidence type="ECO:0000313" key="4">
    <source>
        <dbReference type="Proteomes" id="UP000257109"/>
    </source>
</evidence>
<accession>A0A371GLR9</accession>
<organism evidence="3 4">
    <name type="scientific">Mucuna pruriens</name>
    <name type="common">Velvet bean</name>
    <name type="synonym">Dolichos pruriens</name>
    <dbReference type="NCBI Taxonomy" id="157652"/>
    <lineage>
        <taxon>Eukaryota</taxon>
        <taxon>Viridiplantae</taxon>
        <taxon>Streptophyta</taxon>
        <taxon>Embryophyta</taxon>
        <taxon>Tracheophyta</taxon>
        <taxon>Spermatophyta</taxon>
        <taxon>Magnoliopsida</taxon>
        <taxon>eudicotyledons</taxon>
        <taxon>Gunneridae</taxon>
        <taxon>Pentapetalae</taxon>
        <taxon>rosids</taxon>
        <taxon>fabids</taxon>
        <taxon>Fabales</taxon>
        <taxon>Fabaceae</taxon>
        <taxon>Papilionoideae</taxon>
        <taxon>50 kb inversion clade</taxon>
        <taxon>NPAAA clade</taxon>
        <taxon>indigoferoid/millettioid clade</taxon>
        <taxon>Phaseoleae</taxon>
        <taxon>Mucuna</taxon>
    </lineage>
</organism>
<evidence type="ECO:0000259" key="2">
    <source>
        <dbReference type="Pfam" id="PF24924"/>
    </source>
</evidence>
<dbReference type="Proteomes" id="UP000257109">
    <property type="component" value="Unassembled WGS sequence"/>
</dbReference>
<dbReference type="EMBL" id="QJKJ01005119">
    <property type="protein sequence ID" value="RDX91460.1"/>
    <property type="molecule type" value="Genomic_DNA"/>
</dbReference>
<comment type="caution">
    <text evidence="3">The sequence shown here is derived from an EMBL/GenBank/DDBJ whole genome shotgun (WGS) entry which is preliminary data.</text>
</comment>
<feature type="compositionally biased region" description="Basic and acidic residues" evidence="1">
    <location>
        <begin position="121"/>
        <end position="139"/>
    </location>
</feature>